<keyword evidence="2" id="KW-1133">Transmembrane helix</keyword>
<dbReference type="Proteomes" id="UP000054047">
    <property type="component" value="Unassembled WGS sequence"/>
</dbReference>
<feature type="transmembrane region" description="Helical" evidence="2">
    <location>
        <begin position="64"/>
        <end position="85"/>
    </location>
</feature>
<feature type="domain" description="7TM GPCR serpentine receptor class x (Srx)" evidence="3">
    <location>
        <begin position="18"/>
        <end position="106"/>
    </location>
</feature>
<dbReference type="Gene3D" id="1.20.1070.10">
    <property type="entry name" value="Rhodopsin 7-helix transmembrane proteins"/>
    <property type="match status" value="1"/>
</dbReference>
<evidence type="ECO:0000256" key="1">
    <source>
        <dbReference type="SAM" id="MobiDB-lite"/>
    </source>
</evidence>
<feature type="non-terminal residue" evidence="4">
    <location>
        <position position="1"/>
    </location>
</feature>
<dbReference type="PANTHER" id="PTHR22718:SF25">
    <property type="entry name" value="G-PROTEIN COUPLED RECEPTORS FAMILY 1 PROFILE DOMAIN-CONTAINING PROTEIN"/>
    <property type="match status" value="1"/>
</dbReference>
<evidence type="ECO:0000259" key="3">
    <source>
        <dbReference type="Pfam" id="PF10328"/>
    </source>
</evidence>
<feature type="region of interest" description="Disordered" evidence="1">
    <location>
        <begin position="140"/>
        <end position="165"/>
    </location>
</feature>
<dbReference type="InterPro" id="IPR019430">
    <property type="entry name" value="7TM_GPCR_serpentine_rcpt_Srx"/>
</dbReference>
<name>A0A0C2GNE2_9BILA</name>
<evidence type="ECO:0000313" key="4">
    <source>
        <dbReference type="EMBL" id="KIH58506.1"/>
    </source>
</evidence>
<evidence type="ECO:0000256" key="2">
    <source>
        <dbReference type="SAM" id="Phobius"/>
    </source>
</evidence>
<keyword evidence="2" id="KW-0472">Membrane</keyword>
<organism evidence="4 5">
    <name type="scientific">Ancylostoma duodenale</name>
    <dbReference type="NCBI Taxonomy" id="51022"/>
    <lineage>
        <taxon>Eukaryota</taxon>
        <taxon>Metazoa</taxon>
        <taxon>Ecdysozoa</taxon>
        <taxon>Nematoda</taxon>
        <taxon>Chromadorea</taxon>
        <taxon>Rhabditida</taxon>
        <taxon>Rhabditina</taxon>
        <taxon>Rhabditomorpha</taxon>
        <taxon>Strongyloidea</taxon>
        <taxon>Ancylostomatidae</taxon>
        <taxon>Ancylostomatinae</taxon>
        <taxon>Ancylostoma</taxon>
    </lineage>
</organism>
<feature type="transmembrane region" description="Helical" evidence="2">
    <location>
        <begin position="23"/>
        <end position="43"/>
    </location>
</feature>
<gene>
    <name evidence="4" type="ORF">ANCDUO_11286</name>
</gene>
<dbReference type="Pfam" id="PF10328">
    <property type="entry name" value="7TM_GPCR_Srx"/>
    <property type="match status" value="1"/>
</dbReference>
<protein>
    <recommendedName>
        <fullName evidence="3">7TM GPCR serpentine receptor class x (Srx) domain-containing protein</fullName>
    </recommendedName>
</protein>
<reference evidence="4 5" key="1">
    <citation type="submission" date="2013-12" db="EMBL/GenBank/DDBJ databases">
        <title>Draft genome of the parsitic nematode Ancylostoma duodenale.</title>
        <authorList>
            <person name="Mitreva M."/>
        </authorList>
    </citation>
    <scope>NUCLEOTIDE SEQUENCE [LARGE SCALE GENOMIC DNA]</scope>
    <source>
        <strain evidence="4 5">Zhejiang</strain>
    </source>
</reference>
<proteinExistence type="predicted"/>
<dbReference type="EMBL" id="KN733044">
    <property type="protein sequence ID" value="KIH58506.1"/>
    <property type="molecule type" value="Genomic_DNA"/>
</dbReference>
<dbReference type="OrthoDB" id="5873198at2759"/>
<dbReference type="AlphaFoldDB" id="A0A0C2GNE2"/>
<keyword evidence="5" id="KW-1185">Reference proteome</keyword>
<feature type="transmembrane region" description="Helical" evidence="2">
    <location>
        <begin position="97"/>
        <end position="120"/>
    </location>
</feature>
<accession>A0A0C2GNE2</accession>
<keyword evidence="2" id="KW-0812">Transmembrane</keyword>
<dbReference type="SUPFAM" id="SSF81321">
    <property type="entry name" value="Family A G protein-coupled receptor-like"/>
    <property type="match status" value="1"/>
</dbReference>
<evidence type="ECO:0000313" key="5">
    <source>
        <dbReference type="Proteomes" id="UP000054047"/>
    </source>
</evidence>
<dbReference type="PANTHER" id="PTHR22718">
    <property type="entry name" value="SERPENTINE RECEPTOR, CLASS X"/>
    <property type="match status" value="1"/>
</dbReference>
<sequence>FYFGYICKNRVPGKFQFADFVNYHSYVIPILMTLMYIVICIKIKTSRQSTSVRNTSRNKVERRFLFQTIPLSILLCIEVLTFTFLPKLHVTGYARFFITSIISLSIIANNLAPPIILLMYNKDIGRYARQALCCKAAGTTSMNTTSKHDNSKALFTTAKPTRNTK</sequence>